<feature type="compositionally biased region" description="Polar residues" evidence="1">
    <location>
        <begin position="252"/>
        <end position="262"/>
    </location>
</feature>
<evidence type="ECO:0000313" key="4">
    <source>
        <dbReference type="Proteomes" id="UP000824890"/>
    </source>
</evidence>
<protein>
    <recommendedName>
        <fullName evidence="2">DUF1985 domain-containing protein</fullName>
    </recommendedName>
</protein>
<feature type="compositionally biased region" description="Polar residues" evidence="1">
    <location>
        <begin position="216"/>
        <end position="229"/>
    </location>
</feature>
<accession>A0ABQ7ZCG1</accession>
<comment type="caution">
    <text evidence="3">The sequence shown here is derived from an EMBL/GenBank/DDBJ whole genome shotgun (WGS) entry which is preliminary data.</text>
</comment>
<proteinExistence type="predicted"/>
<organism evidence="3 4">
    <name type="scientific">Brassica napus</name>
    <name type="common">Rape</name>
    <dbReference type="NCBI Taxonomy" id="3708"/>
    <lineage>
        <taxon>Eukaryota</taxon>
        <taxon>Viridiplantae</taxon>
        <taxon>Streptophyta</taxon>
        <taxon>Embryophyta</taxon>
        <taxon>Tracheophyta</taxon>
        <taxon>Spermatophyta</taxon>
        <taxon>Magnoliopsida</taxon>
        <taxon>eudicotyledons</taxon>
        <taxon>Gunneridae</taxon>
        <taxon>Pentapetalae</taxon>
        <taxon>rosids</taxon>
        <taxon>malvids</taxon>
        <taxon>Brassicales</taxon>
        <taxon>Brassicaceae</taxon>
        <taxon>Brassiceae</taxon>
        <taxon>Brassica</taxon>
    </lineage>
</organism>
<evidence type="ECO:0000313" key="3">
    <source>
        <dbReference type="EMBL" id="KAH0877925.1"/>
    </source>
</evidence>
<keyword evidence="4" id="KW-1185">Reference proteome</keyword>
<name>A0ABQ7ZCG1_BRANA</name>
<dbReference type="Proteomes" id="UP000824890">
    <property type="component" value="Unassembled WGS sequence"/>
</dbReference>
<feature type="region of interest" description="Disordered" evidence="1">
    <location>
        <begin position="453"/>
        <end position="477"/>
    </location>
</feature>
<gene>
    <name evidence="3" type="ORF">HID58_065319</name>
</gene>
<feature type="compositionally biased region" description="Polar residues" evidence="1">
    <location>
        <begin position="330"/>
        <end position="339"/>
    </location>
</feature>
<evidence type="ECO:0000256" key="1">
    <source>
        <dbReference type="SAM" id="MobiDB-lite"/>
    </source>
</evidence>
<dbReference type="PANTHER" id="PTHR48449">
    <property type="entry name" value="DUF1985 DOMAIN-CONTAINING PROTEIN"/>
    <property type="match status" value="1"/>
</dbReference>
<dbReference type="EMBL" id="JAGKQM010000015">
    <property type="protein sequence ID" value="KAH0877925.1"/>
    <property type="molecule type" value="Genomic_DNA"/>
</dbReference>
<feature type="domain" description="DUF1985" evidence="2">
    <location>
        <begin position="78"/>
        <end position="165"/>
    </location>
</feature>
<dbReference type="Pfam" id="PF09331">
    <property type="entry name" value="DUF1985"/>
    <property type="match status" value="1"/>
</dbReference>
<dbReference type="PANTHER" id="PTHR48449:SF1">
    <property type="entry name" value="DUF1985 DOMAIN-CONTAINING PROTEIN"/>
    <property type="match status" value="1"/>
</dbReference>
<feature type="compositionally biased region" description="Low complexity" evidence="1">
    <location>
        <begin position="276"/>
        <end position="293"/>
    </location>
</feature>
<reference evidence="3 4" key="1">
    <citation type="submission" date="2021-05" db="EMBL/GenBank/DDBJ databases">
        <title>Genome Assembly of Synthetic Allotetraploid Brassica napus Reveals Homoeologous Exchanges between Subgenomes.</title>
        <authorList>
            <person name="Davis J.T."/>
        </authorList>
    </citation>
    <scope>NUCLEOTIDE SEQUENCE [LARGE SCALE GENOMIC DNA]</scope>
    <source>
        <strain evidence="4">cv. Da-Ae</strain>
        <tissue evidence="3">Seedling</tissue>
    </source>
</reference>
<feature type="region of interest" description="Disordered" evidence="1">
    <location>
        <begin position="330"/>
        <end position="419"/>
    </location>
</feature>
<feature type="compositionally biased region" description="Low complexity" evidence="1">
    <location>
        <begin position="302"/>
        <end position="313"/>
    </location>
</feature>
<dbReference type="InterPro" id="IPR015410">
    <property type="entry name" value="DUF1985"/>
</dbReference>
<feature type="region of interest" description="Disordered" evidence="1">
    <location>
        <begin position="252"/>
        <end position="318"/>
    </location>
</feature>
<evidence type="ECO:0000259" key="2">
    <source>
        <dbReference type="Pfam" id="PF09331"/>
    </source>
</evidence>
<sequence length="593" mass="66462">MRGNNKPDHRLPPRLFTTDRSPSGRLNIYSKLDLLAFIQHVLRGTKELQYIRESCFGKLFELPTRQCPVSCKIIHTFLSRQLIVEDKHTLWSVFRSDPIRFGLQEFGTITGLPCGDFPAGYNTELEDQSKISYLDILRVEAVENLDVTSLIPIQSQPQPGWGTEEALKQTTIVPKPEKDQQLLSHNCLEPTTSVLPSTLSLVVPTNANSHIEDTGPTEQSTEEVPNKTSPMEEDRIACTSPIVSQYAAQLYGQPSSEPSPFHTTHLPAESEHTTPEHITPVHTTPVHNTPQHTSPEHTPTKHNPNSPIIHNPPVFKTSNHASLVNNQAVHTTPISDTPSGTPPFLRSPSSPPAIYDATDHRNSPPLPPPPIPREIFEPISPDPPSLNNPRYDTSTHRATPKPPLHPITPETSPTKSSGFAEHASSVNAFVSTATSKRTSLPILNVELSHENLDDEDVVELSDSSPAKPTPRHQPSDEECHLAEELFKCPFIPTLALITPQPQQQWDLFHSTLTANKQVFHITPSQFDFSNKFLLEIAQRQKWVTTFHMEILMYMLAERHRELLGREKLAFTTPYLASGIQEVYKRFKKLARKD</sequence>
<feature type="region of interest" description="Disordered" evidence="1">
    <location>
        <begin position="208"/>
        <end position="232"/>
    </location>
</feature>